<dbReference type="InterPro" id="IPR011767">
    <property type="entry name" value="GLR_AS"/>
</dbReference>
<comment type="similarity">
    <text evidence="3 9">Belongs to the glutaredoxin family.</text>
</comment>
<dbReference type="PRINTS" id="PR00160">
    <property type="entry name" value="GLUTAREDOXIN"/>
</dbReference>
<dbReference type="Gene3D" id="3.40.30.10">
    <property type="entry name" value="Glutaredoxin"/>
    <property type="match status" value="1"/>
</dbReference>
<evidence type="ECO:0000256" key="8">
    <source>
        <dbReference type="ARBA" id="ARBA00023284"/>
    </source>
</evidence>
<proteinExistence type="inferred from homology"/>
<dbReference type="AlphaFoldDB" id="A0AAT9G6I9"/>
<keyword evidence="6 9" id="KW-0249">Electron transport</keyword>
<keyword evidence="7" id="KW-1015">Disulfide bond</keyword>
<comment type="subcellular location">
    <subcellularLocation>
        <location evidence="2">Cytoplasm</location>
    </subcellularLocation>
</comment>
<evidence type="ECO:0000256" key="3">
    <source>
        <dbReference type="ARBA" id="ARBA00007787"/>
    </source>
</evidence>
<evidence type="ECO:0000256" key="4">
    <source>
        <dbReference type="ARBA" id="ARBA00011245"/>
    </source>
</evidence>
<organism evidence="11">
    <name type="scientific">Candidatus Tisiphia endosymbiont of Sergentomyia squamirostris</name>
    <dbReference type="NCBI Taxonomy" id="3113639"/>
    <lineage>
        <taxon>Bacteria</taxon>
        <taxon>Pseudomonadati</taxon>
        <taxon>Pseudomonadota</taxon>
        <taxon>Alphaproteobacteria</taxon>
        <taxon>Rickettsiales</taxon>
        <taxon>Rickettsiaceae</taxon>
        <taxon>Rickettsieae</taxon>
        <taxon>Candidatus Tisiphia</taxon>
    </lineage>
</organism>
<dbReference type="PROSITE" id="PS51354">
    <property type="entry name" value="GLUTAREDOXIN_2"/>
    <property type="match status" value="1"/>
</dbReference>
<evidence type="ECO:0000259" key="10">
    <source>
        <dbReference type="Pfam" id="PF00462"/>
    </source>
</evidence>
<evidence type="ECO:0000256" key="5">
    <source>
        <dbReference type="ARBA" id="ARBA00022448"/>
    </source>
</evidence>
<dbReference type="GO" id="GO:0045454">
    <property type="term" value="P:cell redox homeostasis"/>
    <property type="evidence" value="ECO:0007669"/>
    <property type="project" value="InterPro"/>
</dbReference>
<keyword evidence="8 9" id="KW-0676">Redox-active center</keyword>
<keyword evidence="9" id="KW-0963">Cytoplasm</keyword>
<dbReference type="NCBIfam" id="TIGR02181">
    <property type="entry name" value="GRX_bact"/>
    <property type="match status" value="1"/>
</dbReference>
<name>A0AAT9G6I9_9RICK</name>
<dbReference type="GO" id="GO:0015038">
    <property type="term" value="F:glutathione disulfide oxidoreductase activity"/>
    <property type="evidence" value="ECO:0007669"/>
    <property type="project" value="UniProtKB-UniRule"/>
</dbReference>
<comment type="subunit">
    <text evidence="4">Monomer.</text>
</comment>
<gene>
    <name evidence="11" type="primary">grxC</name>
    <name evidence="11" type="ORF">DMENIID0002_00440</name>
</gene>
<dbReference type="InterPro" id="IPR002109">
    <property type="entry name" value="Glutaredoxin"/>
</dbReference>
<accession>A0AAT9G6I9</accession>
<evidence type="ECO:0000256" key="7">
    <source>
        <dbReference type="ARBA" id="ARBA00023157"/>
    </source>
</evidence>
<dbReference type="GO" id="GO:0005737">
    <property type="term" value="C:cytoplasm"/>
    <property type="evidence" value="ECO:0007669"/>
    <property type="project" value="UniProtKB-SubCell"/>
</dbReference>
<dbReference type="PANTHER" id="PTHR46679:SF1">
    <property type="entry name" value="GLUTAREDOXIN-2, MITOCHONDRIAL"/>
    <property type="match status" value="1"/>
</dbReference>
<dbReference type="SUPFAM" id="SSF52833">
    <property type="entry name" value="Thioredoxin-like"/>
    <property type="match status" value="1"/>
</dbReference>
<protein>
    <recommendedName>
        <fullName evidence="9">Glutaredoxin</fullName>
    </recommendedName>
</protein>
<evidence type="ECO:0000256" key="1">
    <source>
        <dbReference type="ARBA" id="ARBA00002549"/>
    </source>
</evidence>
<keyword evidence="5 9" id="KW-0813">Transport</keyword>
<dbReference type="EMBL" id="AP029170">
    <property type="protein sequence ID" value="BFD45398.1"/>
    <property type="molecule type" value="Genomic_DNA"/>
</dbReference>
<dbReference type="PANTHER" id="PTHR46679">
    <property type="match status" value="1"/>
</dbReference>
<sequence length="90" mass="10462">MKSILFYTVIIYTLTYCPYCTKAKKLLNQKNIPYQEIIVDNYSDKQRLELQAKANGQRTLPQIFINDKHIGGCDALHKLEEEGKLDELVK</sequence>
<feature type="domain" description="Glutaredoxin" evidence="10">
    <location>
        <begin position="9"/>
        <end position="70"/>
    </location>
</feature>
<evidence type="ECO:0000256" key="9">
    <source>
        <dbReference type="RuleBase" id="RU364065"/>
    </source>
</evidence>
<dbReference type="GO" id="GO:0015035">
    <property type="term" value="F:protein-disulfide reductase activity"/>
    <property type="evidence" value="ECO:0007669"/>
    <property type="project" value="TreeGrafter"/>
</dbReference>
<dbReference type="InterPro" id="IPR014025">
    <property type="entry name" value="Glutaredoxin_subgr"/>
</dbReference>
<dbReference type="InterPro" id="IPR011900">
    <property type="entry name" value="GRX_bact"/>
</dbReference>
<evidence type="ECO:0000256" key="6">
    <source>
        <dbReference type="ARBA" id="ARBA00022982"/>
    </source>
</evidence>
<comment type="function">
    <text evidence="1 9">Has a glutathione-disulfide oxidoreductase activity in the presence of NADPH and glutathione reductase. Reduces low molecular weight disulfides and proteins.</text>
</comment>
<reference evidence="11" key="1">
    <citation type="submission" date="2024-01" db="EMBL/GenBank/DDBJ databases">
        <title>Sequencing the genomes of a sandfly, Sergentomyia squamirostris, and its two endosymbionts.</title>
        <authorList>
            <person name="Itokawa K."/>
            <person name="Sanjoba C."/>
        </authorList>
    </citation>
    <scope>NUCLEOTIDE SEQUENCE</scope>
    <source>
        <strain evidence="11">RiSSQ</strain>
    </source>
</reference>
<evidence type="ECO:0000256" key="2">
    <source>
        <dbReference type="ARBA" id="ARBA00004496"/>
    </source>
</evidence>
<dbReference type="PROSITE" id="PS00195">
    <property type="entry name" value="GLUTAREDOXIN_1"/>
    <property type="match status" value="1"/>
</dbReference>
<evidence type="ECO:0000313" key="11">
    <source>
        <dbReference type="EMBL" id="BFD45398.1"/>
    </source>
</evidence>
<dbReference type="CDD" id="cd03418">
    <property type="entry name" value="GRX_GRXb_1_3_like"/>
    <property type="match status" value="1"/>
</dbReference>
<dbReference type="InterPro" id="IPR036249">
    <property type="entry name" value="Thioredoxin-like_sf"/>
</dbReference>
<dbReference type="Pfam" id="PF00462">
    <property type="entry name" value="Glutaredoxin"/>
    <property type="match status" value="1"/>
</dbReference>